<evidence type="ECO:0000313" key="2">
    <source>
        <dbReference type="Proteomes" id="UP001164746"/>
    </source>
</evidence>
<keyword evidence="2" id="KW-1185">Reference proteome</keyword>
<protein>
    <submittedName>
        <fullName evidence="1">Uncharacterized protein</fullName>
    </submittedName>
</protein>
<sequence length="204" mass="23403">MLITCRLFGELCVWIYCRGPTYSFRSFKKANYFTYSDLLVHGREAVWAHLKPILTEIKTKFPKIAKLEILIKEKEFGFDDIKWSFFEAGHGKGVLDAKGGAVKRRADNVLKYGGDITCAAIVFTTLSEDFNVKMYLVKEEWIEEERTLLNNIVLKPVSGTLNFHQVICDIKEGQITYRHLSCLCTIDSEHKGHEYVKAIIIDDA</sequence>
<feature type="non-terminal residue" evidence="1">
    <location>
        <position position="1"/>
    </location>
</feature>
<evidence type="ECO:0000313" key="1">
    <source>
        <dbReference type="EMBL" id="WAR15520.1"/>
    </source>
</evidence>
<gene>
    <name evidence="1" type="ORF">MAR_005625</name>
</gene>
<accession>A0ABY7F1I3</accession>
<dbReference type="PANTHER" id="PTHR46601">
    <property type="entry name" value="ULP_PROTEASE DOMAIN-CONTAINING PROTEIN"/>
    <property type="match status" value="1"/>
</dbReference>
<name>A0ABY7F1I3_MYAAR</name>
<organism evidence="1 2">
    <name type="scientific">Mya arenaria</name>
    <name type="common">Soft-shell clam</name>
    <dbReference type="NCBI Taxonomy" id="6604"/>
    <lineage>
        <taxon>Eukaryota</taxon>
        <taxon>Metazoa</taxon>
        <taxon>Spiralia</taxon>
        <taxon>Lophotrochozoa</taxon>
        <taxon>Mollusca</taxon>
        <taxon>Bivalvia</taxon>
        <taxon>Autobranchia</taxon>
        <taxon>Heteroconchia</taxon>
        <taxon>Euheterodonta</taxon>
        <taxon>Imparidentia</taxon>
        <taxon>Neoheterodontei</taxon>
        <taxon>Myida</taxon>
        <taxon>Myoidea</taxon>
        <taxon>Myidae</taxon>
        <taxon>Mya</taxon>
    </lineage>
</organism>
<dbReference type="Proteomes" id="UP001164746">
    <property type="component" value="Chromosome 9"/>
</dbReference>
<reference evidence="1" key="1">
    <citation type="submission" date="2022-11" db="EMBL/GenBank/DDBJ databases">
        <title>Centuries of genome instability and evolution in soft-shell clam transmissible cancer (bioRxiv).</title>
        <authorList>
            <person name="Hart S.F.M."/>
            <person name="Yonemitsu M.A."/>
            <person name="Giersch R.M."/>
            <person name="Beal B.F."/>
            <person name="Arriagada G."/>
            <person name="Davis B.W."/>
            <person name="Ostrander E.A."/>
            <person name="Goff S.P."/>
            <person name="Metzger M.J."/>
        </authorList>
    </citation>
    <scope>NUCLEOTIDE SEQUENCE</scope>
    <source>
        <strain evidence="1">MELC-2E11</strain>
        <tissue evidence="1">Siphon/mantle</tissue>
    </source>
</reference>
<proteinExistence type="predicted"/>
<dbReference type="EMBL" id="CP111020">
    <property type="protein sequence ID" value="WAR15520.1"/>
    <property type="molecule type" value="Genomic_DNA"/>
</dbReference>
<dbReference type="PANTHER" id="PTHR46601:SF2">
    <property type="entry name" value="UBIQUITIN-LIKE PROTEASE FAMILY PROFILE DOMAIN-CONTAINING PROTEIN"/>
    <property type="match status" value="1"/>
</dbReference>